<accession>A0ACB8VYA0</accession>
<proteinExistence type="predicted"/>
<protein>
    <submittedName>
        <fullName evidence="1">Uncharacterized protein</fullName>
    </submittedName>
</protein>
<dbReference type="EMBL" id="CM041546">
    <property type="protein sequence ID" value="KAI3360399.1"/>
    <property type="molecule type" value="Genomic_DNA"/>
</dbReference>
<name>A0ACB8VYA0_9TELE</name>
<gene>
    <name evidence="1" type="ORF">L3Q82_002309</name>
</gene>
<evidence type="ECO:0000313" key="1">
    <source>
        <dbReference type="EMBL" id="KAI3360399.1"/>
    </source>
</evidence>
<organism evidence="1 2">
    <name type="scientific">Scortum barcoo</name>
    <name type="common">barcoo grunter</name>
    <dbReference type="NCBI Taxonomy" id="214431"/>
    <lineage>
        <taxon>Eukaryota</taxon>
        <taxon>Metazoa</taxon>
        <taxon>Chordata</taxon>
        <taxon>Craniata</taxon>
        <taxon>Vertebrata</taxon>
        <taxon>Euteleostomi</taxon>
        <taxon>Actinopterygii</taxon>
        <taxon>Neopterygii</taxon>
        <taxon>Teleostei</taxon>
        <taxon>Neoteleostei</taxon>
        <taxon>Acanthomorphata</taxon>
        <taxon>Eupercaria</taxon>
        <taxon>Centrarchiformes</taxon>
        <taxon>Terapontoidei</taxon>
        <taxon>Terapontidae</taxon>
        <taxon>Scortum</taxon>
    </lineage>
</organism>
<reference evidence="1" key="1">
    <citation type="submission" date="2022-04" db="EMBL/GenBank/DDBJ databases">
        <title>Jade perch genome.</title>
        <authorList>
            <person name="Chao B."/>
        </authorList>
    </citation>
    <scope>NUCLEOTIDE SEQUENCE</scope>
    <source>
        <strain evidence="1">CB-2022</strain>
    </source>
</reference>
<evidence type="ECO:0000313" key="2">
    <source>
        <dbReference type="Proteomes" id="UP000831701"/>
    </source>
</evidence>
<sequence>MEMACTKNVLQRPCTDSKQSDLHCSVASVGLCRPPSFSSVSHSGSVGRLFLGQVALGPSEHPVSAKGGGWTGSGPSSQQGRCSSPSVLTETPHRTCRPGLEAFILLHLAEVWWSETGSGSVPDGLQESGHFISASVLQKCFLSVDFTEEAEEGTGRTLCTGSYRNRYCFGGFLDCPSWSGPTLSRLLRAAGVSTLGQVVELAGPRLDDPVGLAAQLGLRSTRIMGQILKHWRQKLTAEQFLLLNDFCYGSLQQNCEDPFPPIRLFPDFKNCSGPLLEPADSVGVSLEDASGKTLYRLVVKTLNRSKLNDLH</sequence>
<keyword evidence="2" id="KW-1185">Reference proteome</keyword>
<dbReference type="Proteomes" id="UP000831701">
    <property type="component" value="Chromosome 16"/>
</dbReference>
<comment type="caution">
    <text evidence="1">The sequence shown here is derived from an EMBL/GenBank/DDBJ whole genome shotgun (WGS) entry which is preliminary data.</text>
</comment>